<protein>
    <submittedName>
        <fullName evidence="2">Class III signal peptide-containing protein</fullName>
    </submittedName>
</protein>
<feature type="transmembrane region" description="Helical" evidence="1">
    <location>
        <begin position="12"/>
        <end position="33"/>
    </location>
</feature>
<accession>A0A9E5DJL1</accession>
<keyword evidence="1" id="KW-0812">Transmembrane</keyword>
<dbReference type="Pfam" id="PF04021">
    <property type="entry name" value="Class_IIIsignal"/>
    <property type="match status" value="1"/>
</dbReference>
<evidence type="ECO:0000256" key="1">
    <source>
        <dbReference type="SAM" id="Phobius"/>
    </source>
</evidence>
<evidence type="ECO:0000313" key="3">
    <source>
        <dbReference type="EMBL" id="MCZ3371865.1"/>
    </source>
</evidence>
<dbReference type="InterPro" id="IPR007166">
    <property type="entry name" value="Class3_signal_pept_motif"/>
</dbReference>
<dbReference type="EMBL" id="JAPVER010000020">
    <property type="protein sequence ID" value="MCZ3366357.1"/>
    <property type="molecule type" value="Genomic_DNA"/>
</dbReference>
<dbReference type="EMBL" id="JAPVES010000029">
    <property type="protein sequence ID" value="MCZ3371865.1"/>
    <property type="molecule type" value="Genomic_DNA"/>
</dbReference>
<evidence type="ECO:0000313" key="4">
    <source>
        <dbReference type="Proteomes" id="UP001068021"/>
    </source>
</evidence>
<keyword evidence="1" id="KW-1133">Transmembrane helix</keyword>
<dbReference type="Proteomes" id="UP001074446">
    <property type="component" value="Unassembled WGS sequence"/>
</dbReference>
<evidence type="ECO:0000313" key="2">
    <source>
        <dbReference type="EMBL" id="MCZ3366357.1"/>
    </source>
</evidence>
<keyword evidence="4" id="KW-1185">Reference proteome</keyword>
<keyword evidence="1" id="KW-0472">Membrane</keyword>
<gene>
    <name evidence="3" type="ORF">O3H35_04410</name>
    <name evidence="2" type="ORF">O3H54_10745</name>
</gene>
<name>A0A9E5DJL1_9EURY</name>
<organism evidence="2 4">
    <name type="scientific">Methanobacterium veterum</name>
    <dbReference type="NCBI Taxonomy" id="408577"/>
    <lineage>
        <taxon>Archaea</taxon>
        <taxon>Methanobacteriati</taxon>
        <taxon>Methanobacteriota</taxon>
        <taxon>Methanomada group</taxon>
        <taxon>Methanobacteria</taxon>
        <taxon>Methanobacteriales</taxon>
        <taxon>Methanobacteriaceae</taxon>
        <taxon>Methanobacterium</taxon>
    </lineage>
</organism>
<dbReference type="Proteomes" id="UP001068021">
    <property type="component" value="Unassembled WGS sequence"/>
</dbReference>
<dbReference type="GeneID" id="300259998"/>
<proteinExistence type="predicted"/>
<dbReference type="RefSeq" id="WP_048082959.1">
    <property type="nucleotide sequence ID" value="NZ_JAPVER010000020.1"/>
</dbReference>
<comment type="caution">
    <text evidence="2">The sequence shown here is derived from an EMBL/GenBank/DDBJ whole genome shotgun (WGS) entry which is preliminary data.</text>
</comment>
<dbReference type="AlphaFoldDB" id="A0A9E5DJL1"/>
<sequence>MGMLEEERAQGAAEYLLIFGGIIVIVIAAALYYKNYLAGMGSEINKTDLKNINNSLNGLLPKFS</sequence>
<reference evidence="2" key="1">
    <citation type="submission" date="2022-12" db="EMBL/GenBank/DDBJ databases">
        <title>Reclassification of two methanogenic archaea species isolated from the Kolyma lowland permafrost.</title>
        <authorList>
            <person name="Trubitsyn V.E."/>
            <person name="Rivkina E.M."/>
            <person name="Shcherbakova V.A."/>
        </authorList>
    </citation>
    <scope>NUCLEOTIDE SEQUENCE</scope>
    <source>
        <strain evidence="2">M2</strain>
        <strain evidence="3">MK4</strain>
    </source>
</reference>